<dbReference type="RefSeq" id="WP_123229251.1">
    <property type="nucleotide sequence ID" value="NZ_RJSE01000009.1"/>
</dbReference>
<comment type="caution">
    <text evidence="2">The sequence shown here is derived from an EMBL/GenBank/DDBJ whole genome shotgun (WGS) entry which is preliminary data.</text>
</comment>
<keyword evidence="1" id="KW-0732">Signal</keyword>
<name>A0A3N0CB15_9ACTN</name>
<proteinExistence type="predicted"/>
<organism evidence="2 3">
    <name type="scientific">Nocardioides marmoriginsengisoli</name>
    <dbReference type="NCBI Taxonomy" id="661483"/>
    <lineage>
        <taxon>Bacteria</taxon>
        <taxon>Bacillati</taxon>
        <taxon>Actinomycetota</taxon>
        <taxon>Actinomycetes</taxon>
        <taxon>Propionibacteriales</taxon>
        <taxon>Nocardioidaceae</taxon>
        <taxon>Nocardioides</taxon>
    </lineage>
</organism>
<evidence type="ECO:0000313" key="3">
    <source>
        <dbReference type="Proteomes" id="UP000267128"/>
    </source>
</evidence>
<feature type="signal peptide" evidence="1">
    <location>
        <begin position="1"/>
        <end position="20"/>
    </location>
</feature>
<feature type="chain" id="PRO_5018205297" evidence="1">
    <location>
        <begin position="21"/>
        <end position="165"/>
    </location>
</feature>
<accession>A0A3N0CB15</accession>
<dbReference type="AlphaFoldDB" id="A0A3N0CB15"/>
<dbReference type="PROSITE" id="PS51257">
    <property type="entry name" value="PROKAR_LIPOPROTEIN"/>
    <property type="match status" value="1"/>
</dbReference>
<protein>
    <submittedName>
        <fullName evidence="2">Uncharacterized protein</fullName>
    </submittedName>
</protein>
<reference evidence="2 3" key="1">
    <citation type="submission" date="2018-11" db="EMBL/GenBank/DDBJ databases">
        <authorList>
            <person name="Li F."/>
        </authorList>
    </citation>
    <scope>NUCLEOTIDE SEQUENCE [LARGE SCALE GENOMIC DNA]</scope>
    <source>
        <strain evidence="2 3">Gsoil 097</strain>
    </source>
</reference>
<dbReference type="EMBL" id="RJSE01000009">
    <property type="protein sequence ID" value="RNL60499.1"/>
    <property type="molecule type" value="Genomic_DNA"/>
</dbReference>
<sequence>MTSNRTFAALALAGALALSACSSTEVDSDGRWVGGAKTMTAWADSHIPATWDRVDQSVTYGDIIDDFGNDTKRDTTDFAGSYRGVTESEFAEFGKSELKLRQDLECEPYDPELATPEEKPYLKNCYLSLYQGQRPLPPQFDLFAVWTDYPDGTTTTLVYLTNSPD</sequence>
<gene>
    <name evidence="2" type="ORF">EFK50_19445</name>
</gene>
<evidence type="ECO:0000313" key="2">
    <source>
        <dbReference type="EMBL" id="RNL60499.1"/>
    </source>
</evidence>
<keyword evidence="3" id="KW-1185">Reference proteome</keyword>
<evidence type="ECO:0000256" key="1">
    <source>
        <dbReference type="SAM" id="SignalP"/>
    </source>
</evidence>
<dbReference type="Proteomes" id="UP000267128">
    <property type="component" value="Unassembled WGS sequence"/>
</dbReference>